<gene>
    <name evidence="7" type="ORF">ACFQE1_09875</name>
</gene>
<feature type="transmembrane region" description="Helical" evidence="5">
    <location>
        <begin position="105"/>
        <end position="123"/>
    </location>
</feature>
<dbReference type="GO" id="GO:0016020">
    <property type="term" value="C:membrane"/>
    <property type="evidence" value="ECO:0007669"/>
    <property type="project" value="UniProtKB-SubCell"/>
</dbReference>
<keyword evidence="2 5" id="KW-0812">Transmembrane</keyword>
<keyword evidence="3 5" id="KW-1133">Transmembrane helix</keyword>
<evidence type="ECO:0000256" key="5">
    <source>
        <dbReference type="SAM" id="Phobius"/>
    </source>
</evidence>
<keyword evidence="4 5" id="KW-0472">Membrane</keyword>
<dbReference type="SUPFAM" id="SSF144091">
    <property type="entry name" value="Rhomboid-like"/>
    <property type="match status" value="1"/>
</dbReference>
<evidence type="ECO:0000313" key="8">
    <source>
        <dbReference type="Proteomes" id="UP001596328"/>
    </source>
</evidence>
<sequence>MVAVPDWLPLQQFAVVAAFLLAFLLVRRLDGSSERWGRRLRERFLLGVPWGTLVTVALVLSVYLLLQDGLDHWYAPTVVPFTAWSYFYPLGMVTAPFSHSGPGHLVGNLIGTLTFAVVAEYAFGHFPRRRGSSSFGSWRTNPYVRAFVVFPAVVVGVGLLTSFFGLGPVIGFSGVVYAFAGFALLYFPYATVLAYVAGRVLNLAWSAFVRPTPTVTSQPVFSTPWFADIALQGHLLGFLLGVLLALWLAE</sequence>
<keyword evidence="7" id="KW-0645">Protease</keyword>
<feature type="transmembrane region" description="Helical" evidence="5">
    <location>
        <begin position="6"/>
        <end position="26"/>
    </location>
</feature>
<reference evidence="7 8" key="1">
    <citation type="journal article" date="2019" name="Int. J. Syst. Evol. Microbiol.">
        <title>The Global Catalogue of Microorganisms (GCM) 10K type strain sequencing project: providing services to taxonomists for standard genome sequencing and annotation.</title>
        <authorList>
            <consortium name="The Broad Institute Genomics Platform"/>
            <consortium name="The Broad Institute Genome Sequencing Center for Infectious Disease"/>
            <person name="Wu L."/>
            <person name="Ma J."/>
        </authorList>
    </citation>
    <scope>NUCLEOTIDE SEQUENCE [LARGE SCALE GENOMIC DNA]</scope>
    <source>
        <strain evidence="7 8">NBRC 111368</strain>
    </source>
</reference>
<evidence type="ECO:0000313" key="7">
    <source>
        <dbReference type="EMBL" id="MFC6724678.1"/>
    </source>
</evidence>
<dbReference type="Pfam" id="PF01694">
    <property type="entry name" value="Rhomboid"/>
    <property type="match status" value="1"/>
</dbReference>
<comment type="subcellular location">
    <subcellularLocation>
        <location evidence="1">Membrane</location>
        <topology evidence="1">Multi-pass membrane protein</topology>
    </subcellularLocation>
</comment>
<accession>A0ABD5S0J0</accession>
<dbReference type="AlphaFoldDB" id="A0ABD5S0J0"/>
<evidence type="ECO:0000259" key="6">
    <source>
        <dbReference type="Pfam" id="PF01694"/>
    </source>
</evidence>
<dbReference type="Proteomes" id="UP001596328">
    <property type="component" value="Unassembled WGS sequence"/>
</dbReference>
<evidence type="ECO:0000256" key="3">
    <source>
        <dbReference type="ARBA" id="ARBA00022989"/>
    </source>
</evidence>
<dbReference type="GO" id="GO:0006508">
    <property type="term" value="P:proteolysis"/>
    <property type="evidence" value="ECO:0007669"/>
    <property type="project" value="UniProtKB-KW"/>
</dbReference>
<proteinExistence type="predicted"/>
<dbReference type="InterPro" id="IPR022764">
    <property type="entry name" value="Peptidase_S54_rhomboid_dom"/>
</dbReference>
<keyword evidence="8" id="KW-1185">Reference proteome</keyword>
<organism evidence="7 8">
    <name type="scientific">Halobium palmae</name>
    <dbReference type="NCBI Taxonomy" id="1776492"/>
    <lineage>
        <taxon>Archaea</taxon>
        <taxon>Methanobacteriati</taxon>
        <taxon>Methanobacteriota</taxon>
        <taxon>Stenosarchaea group</taxon>
        <taxon>Halobacteria</taxon>
        <taxon>Halobacteriales</taxon>
        <taxon>Haloferacaceae</taxon>
        <taxon>Halobium</taxon>
    </lineage>
</organism>
<evidence type="ECO:0000256" key="4">
    <source>
        <dbReference type="ARBA" id="ARBA00023136"/>
    </source>
</evidence>
<feature type="non-terminal residue" evidence="7">
    <location>
        <position position="250"/>
    </location>
</feature>
<feature type="transmembrane region" description="Helical" evidence="5">
    <location>
        <begin position="169"/>
        <end position="187"/>
    </location>
</feature>
<protein>
    <submittedName>
        <fullName evidence="7">Rhomboid family intramembrane serine protease</fullName>
        <ecNumber evidence="7">3.4.21.105</ecNumber>
    </submittedName>
</protein>
<comment type="caution">
    <text evidence="7">The sequence shown here is derived from an EMBL/GenBank/DDBJ whole genome shotgun (WGS) entry which is preliminary data.</text>
</comment>
<name>A0ABD5S0J0_9EURY</name>
<evidence type="ECO:0000256" key="1">
    <source>
        <dbReference type="ARBA" id="ARBA00004141"/>
    </source>
</evidence>
<keyword evidence="7" id="KW-0378">Hydrolase</keyword>
<feature type="domain" description="Peptidase S54 rhomboid" evidence="6">
    <location>
        <begin position="92"/>
        <end position="248"/>
    </location>
</feature>
<dbReference type="EMBL" id="JBHSWU010000248">
    <property type="protein sequence ID" value="MFC6724678.1"/>
    <property type="molecule type" value="Genomic_DNA"/>
</dbReference>
<dbReference type="Gene3D" id="1.20.1540.10">
    <property type="entry name" value="Rhomboid-like"/>
    <property type="match status" value="1"/>
</dbReference>
<dbReference type="EC" id="3.4.21.105" evidence="7"/>
<feature type="transmembrane region" description="Helical" evidence="5">
    <location>
        <begin position="47"/>
        <end position="66"/>
    </location>
</feature>
<feature type="transmembrane region" description="Helical" evidence="5">
    <location>
        <begin position="143"/>
        <end position="163"/>
    </location>
</feature>
<dbReference type="GO" id="GO:0008233">
    <property type="term" value="F:peptidase activity"/>
    <property type="evidence" value="ECO:0007669"/>
    <property type="project" value="UniProtKB-KW"/>
</dbReference>
<dbReference type="InterPro" id="IPR035952">
    <property type="entry name" value="Rhomboid-like_sf"/>
</dbReference>
<feature type="transmembrane region" description="Helical" evidence="5">
    <location>
        <begin position="229"/>
        <end position="249"/>
    </location>
</feature>
<evidence type="ECO:0000256" key="2">
    <source>
        <dbReference type="ARBA" id="ARBA00022692"/>
    </source>
</evidence>